<dbReference type="OrthoDB" id="5291790at2"/>
<evidence type="ECO:0000256" key="2">
    <source>
        <dbReference type="ARBA" id="ARBA00022692"/>
    </source>
</evidence>
<dbReference type="InterPro" id="IPR006694">
    <property type="entry name" value="Fatty_acid_hydroxylase"/>
</dbReference>
<evidence type="ECO:0000259" key="6">
    <source>
        <dbReference type="Pfam" id="PF04116"/>
    </source>
</evidence>
<proteinExistence type="predicted"/>
<feature type="transmembrane region" description="Helical" evidence="5">
    <location>
        <begin position="147"/>
        <end position="165"/>
    </location>
</feature>
<reference evidence="8" key="1">
    <citation type="submission" date="2016-11" db="EMBL/GenBank/DDBJ databases">
        <authorList>
            <person name="Shukria A."/>
            <person name="Stevens D.C."/>
        </authorList>
    </citation>
    <scope>NUCLEOTIDE SEQUENCE [LARGE SCALE GENOMIC DNA]</scope>
    <source>
        <strain evidence="8">Cbfe23</strain>
    </source>
</reference>
<keyword evidence="8" id="KW-1185">Reference proteome</keyword>
<evidence type="ECO:0000313" key="8">
    <source>
        <dbReference type="Proteomes" id="UP000182229"/>
    </source>
</evidence>
<dbReference type="Proteomes" id="UP000182229">
    <property type="component" value="Unassembled WGS sequence"/>
</dbReference>
<dbReference type="Pfam" id="PF04116">
    <property type="entry name" value="FA_hydroxylase"/>
    <property type="match status" value="1"/>
</dbReference>
<evidence type="ECO:0000256" key="3">
    <source>
        <dbReference type="ARBA" id="ARBA00022989"/>
    </source>
</evidence>
<evidence type="ECO:0000313" key="7">
    <source>
        <dbReference type="EMBL" id="OJH41001.1"/>
    </source>
</evidence>
<reference evidence="7 8" key="2">
    <citation type="submission" date="2016-12" db="EMBL/GenBank/DDBJ databases">
        <title>Draft Genome Sequence of Cystobacter ferrugineus Strain Cbfe23.</title>
        <authorList>
            <person name="Akbar S."/>
            <person name="Dowd S.E."/>
            <person name="Stevens D.C."/>
        </authorList>
    </citation>
    <scope>NUCLEOTIDE SEQUENCE [LARGE SCALE GENOMIC DNA]</scope>
    <source>
        <strain evidence="7 8">Cbfe23</strain>
    </source>
</reference>
<evidence type="ECO:0000256" key="5">
    <source>
        <dbReference type="SAM" id="Phobius"/>
    </source>
</evidence>
<feature type="transmembrane region" description="Helical" evidence="5">
    <location>
        <begin position="33"/>
        <end position="56"/>
    </location>
</feature>
<dbReference type="RefSeq" id="WP_071897440.1">
    <property type="nucleotide sequence ID" value="NZ_MPIN01000002.1"/>
</dbReference>
<evidence type="ECO:0000256" key="4">
    <source>
        <dbReference type="ARBA" id="ARBA00023136"/>
    </source>
</evidence>
<dbReference type="PANTHER" id="PTHR11863">
    <property type="entry name" value="STEROL DESATURASE"/>
    <property type="match status" value="1"/>
</dbReference>
<dbReference type="GO" id="GO:0005506">
    <property type="term" value="F:iron ion binding"/>
    <property type="evidence" value="ECO:0007669"/>
    <property type="project" value="InterPro"/>
</dbReference>
<dbReference type="STRING" id="83449.BON30_08825"/>
<feature type="transmembrane region" description="Helical" evidence="5">
    <location>
        <begin position="186"/>
        <end position="207"/>
    </location>
</feature>
<dbReference type="GO" id="GO:0016020">
    <property type="term" value="C:membrane"/>
    <property type="evidence" value="ECO:0007669"/>
    <property type="project" value="UniProtKB-SubCell"/>
</dbReference>
<protein>
    <recommendedName>
        <fullName evidence="6">Fatty acid hydroxylase domain-containing protein</fullName>
    </recommendedName>
</protein>
<feature type="transmembrane region" description="Helical" evidence="5">
    <location>
        <begin position="62"/>
        <end position="83"/>
    </location>
</feature>
<dbReference type="EMBL" id="MPIN01000002">
    <property type="protein sequence ID" value="OJH41001.1"/>
    <property type="molecule type" value="Genomic_DNA"/>
</dbReference>
<dbReference type="GO" id="GO:0016491">
    <property type="term" value="F:oxidoreductase activity"/>
    <property type="evidence" value="ECO:0007669"/>
    <property type="project" value="InterPro"/>
</dbReference>
<accession>A0A1L9BFF8</accession>
<comment type="subcellular location">
    <subcellularLocation>
        <location evidence="1">Membrane</location>
    </subcellularLocation>
</comment>
<gene>
    <name evidence="7" type="ORF">BON30_08825</name>
</gene>
<feature type="domain" description="Fatty acid hydroxylase" evidence="6">
    <location>
        <begin position="151"/>
        <end position="283"/>
    </location>
</feature>
<comment type="caution">
    <text evidence="7">The sequence shown here is derived from an EMBL/GenBank/DDBJ whole genome shotgun (WGS) entry which is preliminary data.</text>
</comment>
<dbReference type="GO" id="GO:0008610">
    <property type="term" value="P:lipid biosynthetic process"/>
    <property type="evidence" value="ECO:0007669"/>
    <property type="project" value="InterPro"/>
</dbReference>
<name>A0A1L9BFF8_9BACT</name>
<feature type="transmembrane region" description="Helical" evidence="5">
    <location>
        <begin position="219"/>
        <end position="238"/>
    </location>
</feature>
<evidence type="ECO:0000256" key="1">
    <source>
        <dbReference type="ARBA" id="ARBA00004370"/>
    </source>
</evidence>
<feature type="transmembrane region" description="Helical" evidence="5">
    <location>
        <begin position="104"/>
        <end position="127"/>
    </location>
</feature>
<dbReference type="AlphaFoldDB" id="A0A1L9BFF8"/>
<dbReference type="InterPro" id="IPR050307">
    <property type="entry name" value="Sterol_Desaturase_Related"/>
</dbReference>
<keyword evidence="4 5" id="KW-0472">Membrane</keyword>
<keyword evidence="2 5" id="KW-0812">Transmembrane</keyword>
<keyword evidence="3 5" id="KW-1133">Transmembrane helix</keyword>
<sequence length="346" mass="39448">MNTVDVAAAIPIPTPVPIPLETPAQPPSRLHTFISWTLGPLYIAAGIGIFMGVHHYMPMSPFMTYIVMNAFVIVMTQVLELVFPYEKSWRKPDDQFFNEIASTFLSATVGHKIGKTIAFACFGWFLTWSRANGGGAAAPWWPTSIPFALQVLLAFVIWEFGLYWNHRFMHGWAWRYHSLHHKLRRLSWINSGYGHPMNFLLTSLFSYTALSFSGAPVDVLIFTGYLSLSINFLSHANIDVKMGYLNLFLNTPELHRWHHVRDPESAGRNYGTQLIIWDLVFGTYYLPKDRLPSRDLGDDTPAPSSYLAQLLAPFRWVQSMSWKPVIPDQRMAFLPARAPERRASPE</sequence>
<organism evidence="7 8">
    <name type="scientific">Cystobacter ferrugineus</name>
    <dbReference type="NCBI Taxonomy" id="83449"/>
    <lineage>
        <taxon>Bacteria</taxon>
        <taxon>Pseudomonadati</taxon>
        <taxon>Myxococcota</taxon>
        <taxon>Myxococcia</taxon>
        <taxon>Myxococcales</taxon>
        <taxon>Cystobacterineae</taxon>
        <taxon>Archangiaceae</taxon>
        <taxon>Cystobacter</taxon>
    </lineage>
</organism>